<dbReference type="Pfam" id="PF10234">
    <property type="entry name" value="Cluap1"/>
    <property type="match status" value="1"/>
</dbReference>
<proteinExistence type="inferred from homology"/>
<evidence type="ECO:0008006" key="11">
    <source>
        <dbReference type="Google" id="ProtNLM"/>
    </source>
</evidence>
<dbReference type="EMBL" id="JAZDUA010000055">
    <property type="protein sequence ID" value="KAK7870570.1"/>
    <property type="molecule type" value="Genomic_DNA"/>
</dbReference>
<dbReference type="GO" id="GO:0030992">
    <property type="term" value="C:intraciliary transport particle B"/>
    <property type="evidence" value="ECO:0007669"/>
    <property type="project" value="TreeGrafter"/>
</dbReference>
<evidence type="ECO:0000256" key="2">
    <source>
        <dbReference type="ARBA" id="ARBA00008340"/>
    </source>
</evidence>
<evidence type="ECO:0000256" key="7">
    <source>
        <dbReference type="SAM" id="Coils"/>
    </source>
</evidence>
<evidence type="ECO:0000256" key="5">
    <source>
        <dbReference type="ARBA" id="ARBA00023069"/>
    </source>
</evidence>
<evidence type="ECO:0000256" key="6">
    <source>
        <dbReference type="ARBA" id="ARBA00023273"/>
    </source>
</evidence>
<evidence type="ECO:0000256" key="8">
    <source>
        <dbReference type="SAM" id="MobiDB-lite"/>
    </source>
</evidence>
<feature type="compositionally biased region" description="Acidic residues" evidence="8">
    <location>
        <begin position="387"/>
        <end position="423"/>
    </location>
</feature>
<reference evidence="9 10" key="1">
    <citation type="submission" date="2024-03" db="EMBL/GenBank/DDBJ databases">
        <title>The genome assembly and annotation of the cricket Gryllus longicercus Weissman &amp; Gray.</title>
        <authorList>
            <person name="Szrajer S."/>
            <person name="Gray D."/>
            <person name="Ylla G."/>
        </authorList>
    </citation>
    <scope>NUCLEOTIDE SEQUENCE [LARGE SCALE GENOMIC DNA]</scope>
    <source>
        <strain evidence="9">DAG 2021-001</strain>
        <tissue evidence="9">Whole body minus gut</tissue>
    </source>
</reference>
<dbReference type="GO" id="GO:0005815">
    <property type="term" value="C:microtubule organizing center"/>
    <property type="evidence" value="ECO:0007669"/>
    <property type="project" value="TreeGrafter"/>
</dbReference>
<keyword evidence="4 7" id="KW-0175">Coiled coil</keyword>
<dbReference type="InterPro" id="IPR019366">
    <property type="entry name" value="Clusterin-associated_protein-1"/>
</dbReference>
<keyword evidence="10" id="KW-1185">Reference proteome</keyword>
<dbReference type="GO" id="GO:0005929">
    <property type="term" value="C:cilium"/>
    <property type="evidence" value="ECO:0007669"/>
    <property type="project" value="UniProtKB-SubCell"/>
</dbReference>
<protein>
    <recommendedName>
        <fullName evidence="11">Clusterin-associated protein 1</fullName>
    </recommendedName>
</protein>
<sequence length="453" mass="49790">MSYRDVRNFTEMMRALGYTRLISMENFRNPNFPLVAEILIWLVKRFDPDADIPSDYDTEMDRVMLIRSAAQFMATKSHIKLNTKKLYQADGYAVRELLKATTVLYNALKINSAGLTEENSEMVSPIDISSKVHELKKARQLASQITIKGAGLYDLLGREVEMREIRMARVNRQLEITEVESALHQSMDIIRSEIRRLQEMTQNVAATEASLDNKIEKKKLELDRNQKRLQTLKKVRPAFLEELERLEAELRGLYGAYLTRLRCLAYLDQQQEAAEAAEQERMAERQAATRRLLEAMRQDERQLEAAGAEGPGSAGAAAVAAAGVAVGAGDAVGAAGGVGVGGVADEALGRLPGKASRVRIQTASRVMRRASAGVQQRRVFGSMAGPADEEDDSLDSDSDLLLDGEGSELLGSEEEDEDEEEELALGADGLALVGGAHGARAKPAPEPHSDDDF</sequence>
<evidence type="ECO:0000256" key="1">
    <source>
        <dbReference type="ARBA" id="ARBA00004138"/>
    </source>
</evidence>
<dbReference type="AlphaFoldDB" id="A0AAN9ZDS0"/>
<keyword evidence="3" id="KW-0970">Cilium biogenesis/degradation</keyword>
<feature type="region of interest" description="Disordered" evidence="8">
    <location>
        <begin position="377"/>
        <end position="453"/>
    </location>
</feature>
<comment type="similarity">
    <text evidence="2">Belongs to the CLUAP1 family.</text>
</comment>
<dbReference type="PANTHER" id="PTHR21547">
    <property type="entry name" value="CLUSTERIN ASSOCIATED PROTEIN 1"/>
    <property type="match status" value="1"/>
</dbReference>
<evidence type="ECO:0000313" key="10">
    <source>
        <dbReference type="Proteomes" id="UP001378592"/>
    </source>
</evidence>
<organism evidence="9 10">
    <name type="scientific">Gryllus longicercus</name>
    <dbReference type="NCBI Taxonomy" id="2509291"/>
    <lineage>
        <taxon>Eukaryota</taxon>
        <taxon>Metazoa</taxon>
        <taxon>Ecdysozoa</taxon>
        <taxon>Arthropoda</taxon>
        <taxon>Hexapoda</taxon>
        <taxon>Insecta</taxon>
        <taxon>Pterygota</taxon>
        <taxon>Neoptera</taxon>
        <taxon>Polyneoptera</taxon>
        <taxon>Orthoptera</taxon>
        <taxon>Ensifera</taxon>
        <taxon>Gryllidea</taxon>
        <taxon>Grylloidea</taxon>
        <taxon>Gryllidae</taxon>
        <taxon>Gryllinae</taxon>
        <taxon>Gryllus</taxon>
    </lineage>
</organism>
<evidence type="ECO:0000256" key="4">
    <source>
        <dbReference type="ARBA" id="ARBA00023054"/>
    </source>
</evidence>
<comment type="subcellular location">
    <subcellularLocation>
        <location evidence="1">Cell projection</location>
        <location evidence="1">Cilium</location>
    </subcellularLocation>
</comment>
<keyword evidence="5" id="KW-0969">Cilium</keyword>
<accession>A0AAN9ZDS0</accession>
<gene>
    <name evidence="9" type="ORF">R5R35_009079</name>
</gene>
<dbReference type="GO" id="GO:0060271">
    <property type="term" value="P:cilium assembly"/>
    <property type="evidence" value="ECO:0007669"/>
    <property type="project" value="TreeGrafter"/>
</dbReference>
<keyword evidence="6" id="KW-0966">Cell projection</keyword>
<evidence type="ECO:0000313" key="9">
    <source>
        <dbReference type="EMBL" id="KAK7870570.1"/>
    </source>
</evidence>
<comment type="caution">
    <text evidence="9">The sequence shown here is derived from an EMBL/GenBank/DDBJ whole genome shotgun (WGS) entry which is preliminary data.</text>
</comment>
<name>A0AAN9ZDS0_9ORTH</name>
<feature type="coiled-coil region" evidence="7">
    <location>
        <begin position="197"/>
        <end position="287"/>
    </location>
</feature>
<evidence type="ECO:0000256" key="3">
    <source>
        <dbReference type="ARBA" id="ARBA00022794"/>
    </source>
</evidence>
<dbReference type="PANTHER" id="PTHR21547:SF0">
    <property type="entry name" value="CLUSTERIN-ASSOCIATED PROTEIN 1"/>
    <property type="match status" value="1"/>
</dbReference>
<dbReference type="Proteomes" id="UP001378592">
    <property type="component" value="Unassembled WGS sequence"/>
</dbReference>
<feature type="compositionally biased region" description="Basic and acidic residues" evidence="8">
    <location>
        <begin position="443"/>
        <end position="453"/>
    </location>
</feature>